<dbReference type="PRINTS" id="PR00385">
    <property type="entry name" value="P450"/>
</dbReference>
<keyword evidence="7 9" id="KW-0408">Iron</keyword>
<comment type="pathway">
    <text evidence="2">Secondary metabolite biosynthesis.</text>
</comment>
<dbReference type="InterPro" id="IPR002401">
    <property type="entry name" value="Cyt_P450_E_grp-I"/>
</dbReference>
<sequence length="451" mass="51845">MLADPKALQYILHMTGYHYPKSTDRAHFNELVVGKGLVAFNTHQRQRKIISPSFNAPQLRSFLPLFHRTASKLVQRWNDDVIPVDPSGQPLINMNVWLSRATLDVIGEAGFDFQFGSLDDIKTPLAAQYDNLFVDSTLYPAWYDLIFKESWHFIPEPLLEYVRYVPTREYRRFRSFLDYIRNMSREMIKESMINGDGKDIMSVLLRANESSDPKSKMADNEVIDQISTLLLAGHDTTANTLTWFFYEVARHPDAQERIRQEIAVVRARTNSEEYTTSDLDSMVYTQAALKESMRLHPIFWMLARVATRDDVIPLAFPITTKSGEQITSIPIKKGTPIDISTAAYNRLPEVWGEDSNEWNPERFLDPNRVRQSNIGLFGNLLLASGSRACIGWRFSVLEMQILITTLLENFEFSLPPQNEKTKIYRKPSHVMMPMADGEKGAWMGLRVKPIN</sequence>
<evidence type="ECO:0000256" key="8">
    <source>
        <dbReference type="ARBA" id="ARBA00023033"/>
    </source>
</evidence>
<dbReference type="PRINTS" id="PR00463">
    <property type="entry name" value="EP450I"/>
</dbReference>
<evidence type="ECO:0000256" key="1">
    <source>
        <dbReference type="ARBA" id="ARBA00001971"/>
    </source>
</evidence>
<name>A0AAD4M9F9_9AGAM</name>
<comment type="caution">
    <text evidence="10">The sequence shown here is derived from an EMBL/GenBank/DDBJ whole genome shotgun (WGS) entry which is preliminary data.</text>
</comment>
<keyword evidence="8" id="KW-0503">Monooxygenase</keyword>
<dbReference type="GO" id="GO:0016705">
    <property type="term" value="F:oxidoreductase activity, acting on paired donors, with incorporation or reduction of molecular oxygen"/>
    <property type="evidence" value="ECO:0007669"/>
    <property type="project" value="InterPro"/>
</dbReference>
<dbReference type="SUPFAM" id="SSF48264">
    <property type="entry name" value="Cytochrome P450"/>
    <property type="match status" value="1"/>
</dbReference>
<evidence type="ECO:0000256" key="3">
    <source>
        <dbReference type="ARBA" id="ARBA00010617"/>
    </source>
</evidence>
<comment type="cofactor">
    <cofactor evidence="1 9">
        <name>heme</name>
        <dbReference type="ChEBI" id="CHEBI:30413"/>
    </cofactor>
</comment>
<evidence type="ECO:0000256" key="7">
    <source>
        <dbReference type="ARBA" id="ARBA00023004"/>
    </source>
</evidence>
<dbReference type="EMBL" id="WTXG01000003">
    <property type="protein sequence ID" value="KAI0306242.1"/>
    <property type="molecule type" value="Genomic_DNA"/>
</dbReference>
<dbReference type="AlphaFoldDB" id="A0AAD4M9F9"/>
<proteinExistence type="inferred from homology"/>
<dbReference type="GO" id="GO:0020037">
    <property type="term" value="F:heme binding"/>
    <property type="evidence" value="ECO:0007669"/>
    <property type="project" value="InterPro"/>
</dbReference>
<dbReference type="PANTHER" id="PTHR24305">
    <property type="entry name" value="CYTOCHROME P450"/>
    <property type="match status" value="1"/>
</dbReference>
<reference evidence="10" key="1">
    <citation type="journal article" date="2022" name="New Phytol.">
        <title>Evolutionary transition to the ectomycorrhizal habit in the genomes of a hyperdiverse lineage of mushroom-forming fungi.</title>
        <authorList>
            <person name="Looney B."/>
            <person name="Miyauchi S."/>
            <person name="Morin E."/>
            <person name="Drula E."/>
            <person name="Courty P.E."/>
            <person name="Kohler A."/>
            <person name="Kuo A."/>
            <person name="LaButti K."/>
            <person name="Pangilinan J."/>
            <person name="Lipzen A."/>
            <person name="Riley R."/>
            <person name="Andreopoulos W."/>
            <person name="He G."/>
            <person name="Johnson J."/>
            <person name="Nolan M."/>
            <person name="Tritt A."/>
            <person name="Barry K.W."/>
            <person name="Grigoriev I.V."/>
            <person name="Nagy L.G."/>
            <person name="Hibbett D."/>
            <person name="Henrissat B."/>
            <person name="Matheny P.B."/>
            <person name="Labbe J."/>
            <person name="Martin F.M."/>
        </authorList>
    </citation>
    <scope>NUCLEOTIDE SEQUENCE</scope>
    <source>
        <strain evidence="10">BPL690</strain>
    </source>
</reference>
<dbReference type="InterPro" id="IPR036396">
    <property type="entry name" value="Cyt_P450_sf"/>
</dbReference>
<evidence type="ECO:0000313" key="11">
    <source>
        <dbReference type="Proteomes" id="UP001203297"/>
    </source>
</evidence>
<feature type="binding site" description="axial binding residue" evidence="9">
    <location>
        <position position="389"/>
    </location>
    <ligand>
        <name>heme</name>
        <dbReference type="ChEBI" id="CHEBI:30413"/>
    </ligand>
    <ligandPart>
        <name>Fe</name>
        <dbReference type="ChEBI" id="CHEBI:18248"/>
    </ligandPart>
</feature>
<keyword evidence="11" id="KW-1185">Reference proteome</keyword>
<accession>A0AAD4M9F9</accession>
<evidence type="ECO:0000256" key="4">
    <source>
        <dbReference type="ARBA" id="ARBA00022617"/>
    </source>
</evidence>
<gene>
    <name evidence="10" type="ORF">B0F90DRAFT_1688246</name>
</gene>
<keyword evidence="4 9" id="KW-0349">Heme</keyword>
<dbReference type="Pfam" id="PF00067">
    <property type="entry name" value="p450"/>
    <property type="match status" value="1"/>
</dbReference>
<organism evidence="10 11">
    <name type="scientific">Multifurca ochricompacta</name>
    <dbReference type="NCBI Taxonomy" id="376703"/>
    <lineage>
        <taxon>Eukaryota</taxon>
        <taxon>Fungi</taxon>
        <taxon>Dikarya</taxon>
        <taxon>Basidiomycota</taxon>
        <taxon>Agaricomycotina</taxon>
        <taxon>Agaricomycetes</taxon>
        <taxon>Russulales</taxon>
        <taxon>Russulaceae</taxon>
        <taxon>Multifurca</taxon>
    </lineage>
</organism>
<protein>
    <submittedName>
        <fullName evidence="10">Cytochrome P450</fullName>
    </submittedName>
</protein>
<dbReference type="GO" id="GO:0004497">
    <property type="term" value="F:monooxygenase activity"/>
    <property type="evidence" value="ECO:0007669"/>
    <property type="project" value="UniProtKB-KW"/>
</dbReference>
<keyword evidence="5 9" id="KW-0479">Metal-binding</keyword>
<evidence type="ECO:0000313" key="10">
    <source>
        <dbReference type="EMBL" id="KAI0306242.1"/>
    </source>
</evidence>
<evidence type="ECO:0000256" key="6">
    <source>
        <dbReference type="ARBA" id="ARBA00023002"/>
    </source>
</evidence>
<dbReference type="GO" id="GO:0005506">
    <property type="term" value="F:iron ion binding"/>
    <property type="evidence" value="ECO:0007669"/>
    <property type="project" value="InterPro"/>
</dbReference>
<evidence type="ECO:0000256" key="9">
    <source>
        <dbReference type="PIRSR" id="PIRSR602401-1"/>
    </source>
</evidence>
<evidence type="ECO:0000256" key="2">
    <source>
        <dbReference type="ARBA" id="ARBA00005179"/>
    </source>
</evidence>
<evidence type="ECO:0000256" key="5">
    <source>
        <dbReference type="ARBA" id="ARBA00022723"/>
    </source>
</evidence>
<dbReference type="Gene3D" id="1.10.630.10">
    <property type="entry name" value="Cytochrome P450"/>
    <property type="match status" value="1"/>
</dbReference>
<dbReference type="InterPro" id="IPR001128">
    <property type="entry name" value="Cyt_P450"/>
</dbReference>
<comment type="similarity">
    <text evidence="3">Belongs to the cytochrome P450 family.</text>
</comment>
<dbReference type="Proteomes" id="UP001203297">
    <property type="component" value="Unassembled WGS sequence"/>
</dbReference>
<keyword evidence="6" id="KW-0560">Oxidoreductase</keyword>
<dbReference type="PANTHER" id="PTHR24305:SF166">
    <property type="entry name" value="CYTOCHROME P450 12A4, MITOCHONDRIAL-RELATED"/>
    <property type="match status" value="1"/>
</dbReference>
<dbReference type="InterPro" id="IPR050121">
    <property type="entry name" value="Cytochrome_P450_monoxygenase"/>
</dbReference>